<dbReference type="OrthoDB" id="185373at2759"/>
<feature type="region of interest" description="Disordered" evidence="1">
    <location>
        <begin position="79"/>
        <end position="99"/>
    </location>
</feature>
<gene>
    <name evidence="2" type="ORF">AK812_SmicGene36719</name>
</gene>
<name>A0A1Q9CI71_SYMMI</name>
<sequence length="156" mass="17848">MFLQLARPSSGNSEVPFSYVSVFMNSTEAALTHSFDPRRQHGLKSCRGSLDADSRRLPCRIFQRAPTVEEQALLQTHMDERDTQRAAEGLTVRSPTPEQEFRDRYFDKLKKQGVFRRPWLPFGEYLVSKQKGGEAYARRHDKPRPNLLATSTSSTS</sequence>
<reference evidence="2 3" key="1">
    <citation type="submission" date="2016-02" db="EMBL/GenBank/DDBJ databases">
        <title>Genome analysis of coral dinoflagellate symbionts highlights evolutionary adaptations to a symbiotic lifestyle.</title>
        <authorList>
            <person name="Aranda M."/>
            <person name="Li Y."/>
            <person name="Liew Y.J."/>
            <person name="Baumgarten S."/>
            <person name="Simakov O."/>
            <person name="Wilson M."/>
            <person name="Piel J."/>
            <person name="Ashoor H."/>
            <person name="Bougouffa S."/>
            <person name="Bajic V.B."/>
            <person name="Ryu T."/>
            <person name="Ravasi T."/>
            <person name="Bayer T."/>
            <person name="Micklem G."/>
            <person name="Kim H."/>
            <person name="Bhak J."/>
            <person name="Lajeunesse T.C."/>
            <person name="Voolstra C.R."/>
        </authorList>
    </citation>
    <scope>NUCLEOTIDE SEQUENCE [LARGE SCALE GENOMIC DNA]</scope>
    <source>
        <strain evidence="2 3">CCMP2467</strain>
    </source>
</reference>
<evidence type="ECO:0000256" key="1">
    <source>
        <dbReference type="SAM" id="MobiDB-lite"/>
    </source>
</evidence>
<evidence type="ECO:0000313" key="3">
    <source>
        <dbReference type="Proteomes" id="UP000186817"/>
    </source>
</evidence>
<dbReference type="Proteomes" id="UP000186817">
    <property type="component" value="Unassembled WGS sequence"/>
</dbReference>
<proteinExistence type="predicted"/>
<dbReference type="AlphaFoldDB" id="A0A1Q9CI71"/>
<accession>A0A1Q9CI71</accession>
<protein>
    <submittedName>
        <fullName evidence="2">Pentatricopeptide repeat-containing protein</fullName>
    </submittedName>
</protein>
<dbReference type="EMBL" id="LSRX01001178">
    <property type="protein sequence ID" value="OLP82620.1"/>
    <property type="molecule type" value="Genomic_DNA"/>
</dbReference>
<organism evidence="2 3">
    <name type="scientific">Symbiodinium microadriaticum</name>
    <name type="common">Dinoflagellate</name>
    <name type="synonym">Zooxanthella microadriatica</name>
    <dbReference type="NCBI Taxonomy" id="2951"/>
    <lineage>
        <taxon>Eukaryota</taxon>
        <taxon>Sar</taxon>
        <taxon>Alveolata</taxon>
        <taxon>Dinophyceae</taxon>
        <taxon>Suessiales</taxon>
        <taxon>Symbiodiniaceae</taxon>
        <taxon>Symbiodinium</taxon>
    </lineage>
</organism>
<feature type="region of interest" description="Disordered" evidence="1">
    <location>
        <begin position="131"/>
        <end position="156"/>
    </location>
</feature>
<comment type="caution">
    <text evidence="2">The sequence shown here is derived from an EMBL/GenBank/DDBJ whole genome shotgun (WGS) entry which is preliminary data.</text>
</comment>
<evidence type="ECO:0000313" key="2">
    <source>
        <dbReference type="EMBL" id="OLP82620.1"/>
    </source>
</evidence>
<keyword evidence="3" id="KW-1185">Reference proteome</keyword>